<gene>
    <name evidence="1" type="ORF">QBE51_03635</name>
</gene>
<dbReference type="RefSeq" id="WP_341877594.1">
    <property type="nucleotide sequence ID" value="NZ_CP121687.1"/>
</dbReference>
<keyword evidence="2" id="KW-1185">Reference proteome</keyword>
<sequence>MDKETVKRIVNDFIDSVDEIVEFSISDDYEEIDASTLDEEIKIRKPTGLTNIFIQTYKER</sequence>
<protein>
    <submittedName>
        <fullName evidence="1">Uncharacterized protein</fullName>
    </submittedName>
</protein>
<reference evidence="1 2" key="1">
    <citation type="submission" date="2023-03" db="EMBL/GenBank/DDBJ databases">
        <title>Novel Species.</title>
        <authorList>
            <person name="Ma S."/>
        </authorList>
    </citation>
    <scope>NUCLEOTIDE SEQUENCE [LARGE SCALE GENOMIC DNA]</scope>
    <source>
        <strain evidence="1 2">LIND6LT2</strain>
    </source>
</reference>
<dbReference type="EMBL" id="CP121687">
    <property type="protein sequence ID" value="WZL70632.1"/>
    <property type="molecule type" value="Genomic_DNA"/>
</dbReference>
<organism evidence="1 2">
    <name type="scientific">Defluviitalea saccharophila</name>
    <dbReference type="NCBI Taxonomy" id="879970"/>
    <lineage>
        <taxon>Bacteria</taxon>
        <taxon>Bacillati</taxon>
        <taxon>Bacillota</taxon>
        <taxon>Clostridia</taxon>
        <taxon>Lachnospirales</taxon>
        <taxon>Defluviitaleaceae</taxon>
        <taxon>Defluviitalea</taxon>
    </lineage>
</organism>
<accession>A0ABZ2Y5K1</accession>
<proteinExistence type="predicted"/>
<dbReference type="Proteomes" id="UP001486565">
    <property type="component" value="Chromosome"/>
</dbReference>
<evidence type="ECO:0000313" key="1">
    <source>
        <dbReference type="EMBL" id="WZL70632.1"/>
    </source>
</evidence>
<name>A0ABZ2Y5K1_9FIRM</name>
<evidence type="ECO:0000313" key="2">
    <source>
        <dbReference type="Proteomes" id="UP001486565"/>
    </source>
</evidence>